<keyword evidence="2" id="KW-0812">Transmembrane</keyword>
<dbReference type="Pfam" id="PF07228">
    <property type="entry name" value="SpoIIE"/>
    <property type="match status" value="1"/>
</dbReference>
<keyword evidence="1" id="KW-0378">Hydrolase</keyword>
<reference evidence="4 5" key="1">
    <citation type="submission" date="2018-06" db="EMBL/GenBank/DDBJ databases">
        <title>Genomic Encyclopedia of Archaeal and Bacterial Type Strains, Phase II (KMG-II): from individual species to whole genera.</title>
        <authorList>
            <person name="Goeker M."/>
        </authorList>
    </citation>
    <scope>NUCLEOTIDE SEQUENCE [LARGE SCALE GENOMIC DNA]</scope>
    <source>
        <strain evidence="4 5">DSM 19830</strain>
    </source>
</reference>
<feature type="transmembrane region" description="Helical" evidence="2">
    <location>
        <begin position="211"/>
        <end position="229"/>
    </location>
</feature>
<dbReference type="EMBL" id="QKZT01000007">
    <property type="protein sequence ID" value="PZX52608.1"/>
    <property type="molecule type" value="Genomic_DNA"/>
</dbReference>
<gene>
    <name evidence="4" type="ORF">LV85_01910</name>
</gene>
<evidence type="ECO:0000256" key="2">
    <source>
        <dbReference type="SAM" id="Phobius"/>
    </source>
</evidence>
<dbReference type="SUPFAM" id="SSF55781">
    <property type="entry name" value="GAF domain-like"/>
    <property type="match status" value="1"/>
</dbReference>
<name>A0A2W7QVL1_9BACT</name>
<dbReference type="InterPro" id="IPR052016">
    <property type="entry name" value="Bact_Sigma-Reg"/>
</dbReference>
<dbReference type="Proteomes" id="UP000248882">
    <property type="component" value="Unassembled WGS sequence"/>
</dbReference>
<dbReference type="AlphaFoldDB" id="A0A2W7QVL1"/>
<keyword evidence="2" id="KW-1133">Transmembrane helix</keyword>
<dbReference type="SUPFAM" id="SSF81606">
    <property type="entry name" value="PP2C-like"/>
    <property type="match status" value="1"/>
</dbReference>
<protein>
    <submittedName>
        <fullName evidence="4">Serine phosphatase RsbU (Regulator of sigma subunit)</fullName>
    </submittedName>
</protein>
<dbReference type="GO" id="GO:0016791">
    <property type="term" value="F:phosphatase activity"/>
    <property type="evidence" value="ECO:0007669"/>
    <property type="project" value="TreeGrafter"/>
</dbReference>
<comment type="caution">
    <text evidence="4">The sequence shown here is derived from an EMBL/GenBank/DDBJ whole genome shotgun (WGS) entry which is preliminary data.</text>
</comment>
<evidence type="ECO:0000313" key="4">
    <source>
        <dbReference type="EMBL" id="PZX52608.1"/>
    </source>
</evidence>
<dbReference type="RefSeq" id="WP_111318693.1">
    <property type="nucleotide sequence ID" value="NZ_QKZT01000007.1"/>
</dbReference>
<dbReference type="SMART" id="SM00331">
    <property type="entry name" value="PP2C_SIG"/>
    <property type="match status" value="1"/>
</dbReference>
<dbReference type="OrthoDB" id="9763484at2"/>
<evidence type="ECO:0000259" key="3">
    <source>
        <dbReference type="SMART" id="SM00331"/>
    </source>
</evidence>
<proteinExistence type="predicted"/>
<feature type="transmembrane region" description="Helical" evidence="2">
    <location>
        <begin position="12"/>
        <end position="30"/>
    </location>
</feature>
<feature type="transmembrane region" description="Helical" evidence="2">
    <location>
        <begin position="116"/>
        <end position="143"/>
    </location>
</feature>
<feature type="transmembrane region" description="Helical" evidence="2">
    <location>
        <begin position="75"/>
        <end position="96"/>
    </location>
</feature>
<feature type="domain" description="PPM-type phosphatase" evidence="3">
    <location>
        <begin position="463"/>
        <end position="685"/>
    </location>
</feature>
<feature type="transmembrane region" description="Helical" evidence="2">
    <location>
        <begin position="42"/>
        <end position="63"/>
    </location>
</feature>
<evidence type="ECO:0000313" key="5">
    <source>
        <dbReference type="Proteomes" id="UP000248882"/>
    </source>
</evidence>
<dbReference type="Gene3D" id="3.30.450.40">
    <property type="match status" value="1"/>
</dbReference>
<dbReference type="PANTHER" id="PTHR43156">
    <property type="entry name" value="STAGE II SPORULATION PROTEIN E-RELATED"/>
    <property type="match status" value="1"/>
</dbReference>
<dbReference type="PANTHER" id="PTHR43156:SF2">
    <property type="entry name" value="STAGE II SPORULATION PROTEIN E"/>
    <property type="match status" value="1"/>
</dbReference>
<keyword evidence="2" id="KW-0472">Membrane</keyword>
<feature type="transmembrane region" description="Helical" evidence="2">
    <location>
        <begin position="178"/>
        <end position="199"/>
    </location>
</feature>
<dbReference type="InterPro" id="IPR029016">
    <property type="entry name" value="GAF-like_dom_sf"/>
</dbReference>
<accession>A0A2W7QVL1</accession>
<dbReference type="Gene3D" id="3.60.40.10">
    <property type="entry name" value="PPM-type phosphatase domain"/>
    <property type="match status" value="1"/>
</dbReference>
<feature type="transmembrane region" description="Helical" evidence="2">
    <location>
        <begin position="249"/>
        <end position="269"/>
    </location>
</feature>
<keyword evidence="5" id="KW-1185">Reference proteome</keyword>
<dbReference type="InterPro" id="IPR036457">
    <property type="entry name" value="PPM-type-like_dom_sf"/>
</dbReference>
<organism evidence="4 5">
    <name type="scientific">Algoriphagus chordae</name>
    <dbReference type="NCBI Taxonomy" id="237019"/>
    <lineage>
        <taxon>Bacteria</taxon>
        <taxon>Pseudomonadati</taxon>
        <taxon>Bacteroidota</taxon>
        <taxon>Cytophagia</taxon>
        <taxon>Cytophagales</taxon>
        <taxon>Cyclobacteriaceae</taxon>
        <taxon>Algoriphagus</taxon>
    </lineage>
</organism>
<dbReference type="InterPro" id="IPR001932">
    <property type="entry name" value="PPM-type_phosphatase-like_dom"/>
</dbReference>
<sequence>MIKLPQIHIGKLSLLLAILVWLAMLFVNLVRLFGSINEMNSGIAIEFTWILQTAFYLTVYGFYKYSIAKNTQNDFLNLIWRGASTGIFAVAVYIIIDLFIGSLGESKLARDPFLGIFFHHVRFGLLTIFLISTALLWQHLILYQKTKRVVKQWQAFEITMLIGMFLVFFDRGDYDYPFFFGFALLGILSVILSTNLKWIPYLTFKEKWKSLLFLAIIISCIGYLLWYSFSREFERNYPIILTGYLFLTSLFWFVLVYAVLSFLVTLFNLPTSSVFEQKLTEAINFQRLSQSIKPEENEEQVLDILMDSCMSAAYADAAWLAMSNEEFPDGVIQERFIDRKTRKEVLELIQQQKPAQEWAAEKPTDNLNPISLRINHSKFESVLLVPLVINKSVIGKIVLCKEVRDGFNKEMLNIISTFARQACIAVENHRLLNQAILNERYQEELKIAQRVQKSLLPTKLDHNQSFDICAFSNAADEVGGDYYDTYQLDEDRFVLIIGDVSGKGTSAAFHMSEMKGIFQSLIQLNLSPSDFMVKANSALSRCLERNHFITASIFVINTAKQSICHSRAGHVPTLFHQEKLHKSAFLEIDGLGLGILRNMQYEKHVEEKTFTYQAGDVLLLFTDGIVEAKNEKSQQFGYERIRTLLEVYHELNPLEIQTKIIDSLHAFVGGDRLIDDDYSIMVVKFANQNKDS</sequence>
<evidence type="ECO:0000256" key="1">
    <source>
        <dbReference type="ARBA" id="ARBA00022801"/>
    </source>
</evidence>